<dbReference type="EMBL" id="CP104550">
    <property type="protein sequence ID" value="UXH30938.1"/>
    <property type="molecule type" value="Genomic_DNA"/>
</dbReference>
<protein>
    <submittedName>
        <fullName evidence="2">Uncharacterized protein</fullName>
    </submittedName>
</protein>
<dbReference type="RefSeq" id="WP_238337841.1">
    <property type="nucleotide sequence ID" value="NZ_CP104550.1"/>
</dbReference>
<dbReference type="AlphaFoldDB" id="A0A9E7UM74"/>
<organism evidence="2">
    <name type="scientific">Methanothermobacter wolfeii</name>
    <name type="common">Methanobacterium wolfei</name>
    <dbReference type="NCBI Taxonomy" id="145261"/>
    <lineage>
        <taxon>Archaea</taxon>
        <taxon>Methanobacteriati</taxon>
        <taxon>Methanobacteriota</taxon>
        <taxon>Methanomada group</taxon>
        <taxon>Methanobacteria</taxon>
        <taxon>Methanobacteriales</taxon>
        <taxon>Methanobacteriaceae</taxon>
        <taxon>Methanothermobacter</taxon>
    </lineage>
</organism>
<reference evidence="1 3" key="2">
    <citation type="submission" date="2023-12" db="EMBL/GenBank/DDBJ databases">
        <title>Phenotypic and Genomic Characterization of Methanothermobacter wolfeii Strain BSEL, a CO2-Capturing Archaeon with Minimal Nutrient Requirements.</title>
        <authorList>
            <person name="Ale Enriquez F."/>
            <person name="Ahring B.K."/>
        </authorList>
    </citation>
    <scope>NUCLEOTIDE SEQUENCE [LARGE SCALE GENOMIC DNA]</scope>
    <source>
        <strain evidence="1 3">BSEL-1</strain>
    </source>
</reference>
<evidence type="ECO:0000313" key="2">
    <source>
        <dbReference type="EMBL" id="UXH30938.1"/>
    </source>
</evidence>
<evidence type="ECO:0000313" key="3">
    <source>
        <dbReference type="Proteomes" id="UP001369247"/>
    </source>
</evidence>
<keyword evidence="3" id="KW-1185">Reference proteome</keyword>
<name>A0A9E7UM74_METWO</name>
<accession>A0A9E7UM74</accession>
<evidence type="ECO:0000313" key="1">
    <source>
        <dbReference type="EMBL" id="MEJ8542622.1"/>
    </source>
</evidence>
<dbReference type="EMBL" id="JAXUHJ010000008">
    <property type="protein sequence ID" value="MEJ8542622.1"/>
    <property type="molecule type" value="Genomic_DNA"/>
</dbReference>
<gene>
    <name evidence="2" type="ORF">N5910_05155</name>
    <name evidence="1" type="ORF">U2150_03830</name>
</gene>
<reference evidence="2" key="1">
    <citation type="submission" date="2022-09" db="EMBL/GenBank/DDBJ databases">
        <title>Characterization of three MwoI isoschizomers from sequenced genome and metagenomes.</title>
        <authorList>
            <person name="Fomenkov A."/>
            <person name="Xu S.Y."/>
            <person name="Roberts R.J."/>
        </authorList>
    </citation>
    <scope>NUCLEOTIDE SEQUENCE</scope>
    <source>
        <strain evidence="2">DSM 2970</strain>
    </source>
</reference>
<dbReference type="Proteomes" id="UP001065373">
    <property type="component" value="Chromosome"/>
</dbReference>
<proteinExistence type="predicted"/>
<sequence length="214" mass="22778">MSRRIMMNRNAIILVIVAILIIVGAAAFMMRQPANTGTVTAGDTLLAIDNHAADHQIHAVMVIENVSKADGTLTNIYADSWIQPGGKVQMDISKELGYNGSLPSGTSFTMKMWCDPHGNGTGNATLNMTVHGGTADKLMDETRAYLLTASHEFYPLSSITSDQINTTQDPAKGAEFLKGIQSIYVELLITVNPDGTVTITQLTPPVLCSLAAGG</sequence>
<dbReference type="GeneID" id="58978646"/>
<dbReference type="Proteomes" id="UP001369247">
    <property type="component" value="Unassembled WGS sequence"/>
</dbReference>